<evidence type="ECO:0000313" key="1">
    <source>
        <dbReference type="EMBL" id="MDD7961120.1"/>
    </source>
</evidence>
<protein>
    <submittedName>
        <fullName evidence="1">Uncharacterized protein</fullName>
    </submittedName>
</protein>
<accession>A0ABT5SE84</accession>
<dbReference type="EMBL" id="JAQZCI010000001">
    <property type="protein sequence ID" value="MDD7961120.1"/>
    <property type="molecule type" value="Genomic_DNA"/>
</dbReference>
<organism evidence="1 2">
    <name type="scientific">Microbacterium thalli</name>
    <dbReference type="NCBI Taxonomy" id="3027921"/>
    <lineage>
        <taxon>Bacteria</taxon>
        <taxon>Bacillati</taxon>
        <taxon>Actinomycetota</taxon>
        <taxon>Actinomycetes</taxon>
        <taxon>Micrococcales</taxon>
        <taxon>Microbacteriaceae</taxon>
        <taxon>Microbacterium</taxon>
    </lineage>
</organism>
<gene>
    <name evidence="1" type="ORF">PUW80_02005</name>
</gene>
<reference evidence="1 2" key="1">
    <citation type="submission" date="2023-02" db="EMBL/GenBank/DDBJ databases">
        <title>Study of novel species of the Microbacterium genus.</title>
        <authorList>
            <person name="Arroyo-Herrera I."/>
            <person name="Roman-Ponce B."/>
            <person name="Vasquez-Murrieta M.S."/>
        </authorList>
    </citation>
    <scope>NUCLEOTIDE SEQUENCE [LARGE SCALE GENOMIC DNA]</scope>
    <source>
        <strain evidence="1 2">NE1TT3</strain>
    </source>
</reference>
<sequence length="276" mass="30463">MENHVSNPAGRLWSYFDEMRSKPANEGLNHYAAAYFKTSGISARYMNSMARLMQLPDEAEAMVAQIESPPIPAAKLVRPLGKVREYFHADPLGTNAISWMSQYVDVGVLNDLETTSHILNSYVVRSSEVAEDTLEQIKSLADDIIALATADESLDSDARAAFIRYAHRIGEAADLYKVGGPQALVDELDRFHQSARRMKTPPSRTLWEKTKQLTGVVVLAVELFGVPATVDNAIEYYGDLFTRPAITEAPGPQRFEDIVEAEIVENAEDISAGGDQ</sequence>
<proteinExistence type="predicted"/>
<keyword evidence="2" id="KW-1185">Reference proteome</keyword>
<name>A0ABT5SE84_9MICO</name>
<comment type="caution">
    <text evidence="1">The sequence shown here is derived from an EMBL/GenBank/DDBJ whole genome shotgun (WGS) entry which is preliminary data.</text>
</comment>
<dbReference type="Proteomes" id="UP001218170">
    <property type="component" value="Unassembled WGS sequence"/>
</dbReference>
<evidence type="ECO:0000313" key="2">
    <source>
        <dbReference type="Proteomes" id="UP001218170"/>
    </source>
</evidence>
<dbReference type="RefSeq" id="WP_274263748.1">
    <property type="nucleotide sequence ID" value="NZ_JAQZCI010000001.1"/>
</dbReference>